<feature type="compositionally biased region" description="Polar residues" evidence="1">
    <location>
        <begin position="259"/>
        <end position="283"/>
    </location>
</feature>
<dbReference type="CDD" id="cd00072">
    <property type="entry name" value="GYF"/>
    <property type="match status" value="1"/>
</dbReference>
<feature type="region of interest" description="Disordered" evidence="1">
    <location>
        <begin position="828"/>
        <end position="1076"/>
    </location>
</feature>
<feature type="compositionally biased region" description="Low complexity" evidence="1">
    <location>
        <begin position="978"/>
        <end position="995"/>
    </location>
</feature>
<name>A0A2H3J394_WOLCO</name>
<keyword evidence="4" id="KW-1185">Reference proteome</keyword>
<feature type="region of interest" description="Disordered" evidence="1">
    <location>
        <begin position="124"/>
        <end position="283"/>
    </location>
</feature>
<dbReference type="Proteomes" id="UP000218811">
    <property type="component" value="Unassembled WGS sequence"/>
</dbReference>
<dbReference type="SMART" id="SM00444">
    <property type="entry name" value="GYF"/>
    <property type="match status" value="1"/>
</dbReference>
<evidence type="ECO:0000313" key="4">
    <source>
        <dbReference type="Proteomes" id="UP000218811"/>
    </source>
</evidence>
<feature type="compositionally biased region" description="Polar residues" evidence="1">
    <location>
        <begin position="645"/>
        <end position="681"/>
    </location>
</feature>
<dbReference type="GO" id="GO:0005829">
    <property type="term" value="C:cytosol"/>
    <property type="evidence" value="ECO:0007669"/>
    <property type="project" value="TreeGrafter"/>
</dbReference>
<feature type="compositionally biased region" description="Pro residues" evidence="1">
    <location>
        <begin position="23"/>
        <end position="34"/>
    </location>
</feature>
<dbReference type="STRING" id="742152.A0A2H3J394"/>
<dbReference type="Pfam" id="PF02213">
    <property type="entry name" value="GYF"/>
    <property type="match status" value="1"/>
</dbReference>
<dbReference type="OMA" id="THLDTEW"/>
<dbReference type="Gene3D" id="3.30.1490.40">
    <property type="match status" value="1"/>
</dbReference>
<feature type="compositionally biased region" description="Low complexity" evidence="1">
    <location>
        <begin position="945"/>
        <end position="957"/>
    </location>
</feature>
<feature type="region of interest" description="Disordered" evidence="1">
    <location>
        <begin position="1"/>
        <end position="39"/>
    </location>
</feature>
<dbReference type="PANTHER" id="PTHR14445">
    <property type="entry name" value="GRB10 INTERACTING GYF PROTEIN"/>
    <property type="match status" value="1"/>
</dbReference>
<evidence type="ECO:0000259" key="2">
    <source>
        <dbReference type="PROSITE" id="PS50829"/>
    </source>
</evidence>
<feature type="compositionally biased region" description="Low complexity" evidence="1">
    <location>
        <begin position="1093"/>
        <end position="1118"/>
    </location>
</feature>
<gene>
    <name evidence="3" type="ORF">WOLCODRAFT_135000</name>
</gene>
<dbReference type="OrthoDB" id="6415790at2759"/>
<organism evidence="3 4">
    <name type="scientific">Wolfiporia cocos (strain MD-104)</name>
    <name type="common">Brown rot fungus</name>
    <dbReference type="NCBI Taxonomy" id="742152"/>
    <lineage>
        <taxon>Eukaryota</taxon>
        <taxon>Fungi</taxon>
        <taxon>Dikarya</taxon>
        <taxon>Basidiomycota</taxon>
        <taxon>Agaricomycotina</taxon>
        <taxon>Agaricomycetes</taxon>
        <taxon>Polyporales</taxon>
        <taxon>Phaeolaceae</taxon>
        <taxon>Wolfiporia</taxon>
    </lineage>
</organism>
<feature type="compositionally biased region" description="Polar residues" evidence="1">
    <location>
        <begin position="304"/>
        <end position="321"/>
    </location>
</feature>
<evidence type="ECO:0000313" key="3">
    <source>
        <dbReference type="EMBL" id="PCH33209.1"/>
    </source>
</evidence>
<feature type="compositionally biased region" description="Basic and acidic residues" evidence="1">
    <location>
        <begin position="1009"/>
        <end position="1031"/>
    </location>
</feature>
<feature type="compositionally biased region" description="Basic and acidic residues" evidence="1">
    <location>
        <begin position="153"/>
        <end position="167"/>
    </location>
</feature>
<evidence type="ECO:0000256" key="1">
    <source>
        <dbReference type="SAM" id="MobiDB-lite"/>
    </source>
</evidence>
<dbReference type="InterPro" id="IPR003169">
    <property type="entry name" value="GYF"/>
</dbReference>
<proteinExistence type="predicted"/>
<feature type="domain" description="GYF" evidence="2">
    <location>
        <begin position="343"/>
        <end position="399"/>
    </location>
</feature>
<dbReference type="InterPro" id="IPR051640">
    <property type="entry name" value="GRB10-interact_GYF"/>
</dbReference>
<feature type="compositionally biased region" description="Basic residues" evidence="1">
    <location>
        <begin position="1245"/>
        <end position="1254"/>
    </location>
</feature>
<feature type="region of interest" description="Disordered" evidence="1">
    <location>
        <begin position="703"/>
        <end position="733"/>
    </location>
</feature>
<dbReference type="PANTHER" id="PTHR14445:SF36">
    <property type="entry name" value="FI03272P-RELATED"/>
    <property type="match status" value="1"/>
</dbReference>
<feature type="region of interest" description="Disordered" evidence="1">
    <location>
        <begin position="1233"/>
        <end position="1254"/>
    </location>
</feature>
<sequence length="1254" mass="131983">MTTTTMHFGPEWMRTKGSARTAPSPPLTAPPAPPGTSTYSALVTPAMNATPEKRDAAYPFRYSREEMLRIYKEGGGRGGLGLEVERWEGIVREVGYDPIGLKEMSEGEKKIFAGSLNSEIRRRQSTDLLSPLNTSLGDRPKLNHTASGAASPMRERIGMLGRRRDSTDQPSLPRKLSLTSIQGPLASPRDAALASPRTRIGLTPGFDGVLNESWSSRRRTSESMTKSNTDSASRKEREGTDSGSDPKGPDIKEEDEDAQANSEQPLDSKSASANKSAQTQGSGTLTAAVNGAASASAGDELSSEVASMSLGQQSEDATQTAPGVGLGDSMAPKPPGLTEDPSSVEWSYLDPQGQVQGPFRADVMQRWHDEGYFNAELLMKRTHLDTEWTSVGDMRRRAGNSPIFLTPGVTSALPPGLPRRPDPLLDGPVPDRERASLYQPQPTTTLRGPTLDTYLHNGSSASASPSSSFGAGRFVNGSPTPSAFEGRAASHVYTDTTAGPRLTGLGTISGSPITPQRRQTFNDPFDTSSGYRSPFTNHIPGRASTIDGLGFNHVDGSADPFTSPFANSSADLMSPSSGSSVLRGAQDASLHNGQAGPSTYVGAELGSLGGYNGQVASRVVNRDVFGRQPSEDPLSPMALSGSFVNSNGSITSNGQPLAQNQPLQYSSSQDGRSLQPLTPSLQERPPAAQSHAITDNQQLHQVFAPNPTHSPAQAQWPPQPSPALRRPGPFDTDYPTSNNTIITGPTTLSYHSFGRTSSISSTDQSPWHMGSSQGTLATVWAGDVTNEAASLTIANLGQHDQQQQQEELQNQPLSAQVDVSPAQAEAQIVSPQDAYQPPVSETTPAAGPLLSAEPSRPVQKSPRRKSGAQPATAAPQPAVAKAAAPNVVKPPSPVPPVEPKAAWVMDDDSKKGKSSSAPLGLREIQEAEMKKAEARKAAERERAARATAAATSSPAEEFQPFTTSWGLPTSQAGAARVSPAAKDAPASSAASPATPVWTNAAKPQAAKKTMKEIQEEEEEKRRRQAAKERETIATAAKRAPTEIKLSPSIPASGGVWTTVGAGGKPTPAAVATSASRPALSTSISAAKIVASGSSASAASTPATPARVPPATAAASRPSMVNKTSSKVDDFPMPPSPEFLKWLGESLKGLNSSVNLEEISSMLLSFPLDPDPSTAEIISDLIYASSTTLDGRRFASEFVSKRKADAASRQKNGVPVSSSAKSVSIADVVKTQPKPAQPEWSGFKVVNKKKKGGRT</sequence>
<dbReference type="PROSITE" id="PS50829">
    <property type="entry name" value="GYF"/>
    <property type="match status" value="1"/>
</dbReference>
<dbReference type="AlphaFoldDB" id="A0A2H3J394"/>
<feature type="compositionally biased region" description="Pro residues" evidence="1">
    <location>
        <begin position="888"/>
        <end position="898"/>
    </location>
</feature>
<feature type="region of interest" description="Disordered" evidence="1">
    <location>
        <begin position="645"/>
        <end position="691"/>
    </location>
</feature>
<dbReference type="EMBL" id="KB467831">
    <property type="protein sequence ID" value="PCH33209.1"/>
    <property type="molecule type" value="Genomic_DNA"/>
</dbReference>
<feature type="compositionally biased region" description="Polar residues" evidence="1">
    <location>
        <begin position="960"/>
        <end position="972"/>
    </location>
</feature>
<feature type="region of interest" description="Disordered" evidence="1">
    <location>
        <begin position="303"/>
        <end position="345"/>
    </location>
</feature>
<dbReference type="InterPro" id="IPR035445">
    <property type="entry name" value="GYF-like_dom_sf"/>
</dbReference>
<feature type="compositionally biased region" description="Low complexity" evidence="1">
    <location>
        <begin position="870"/>
        <end position="887"/>
    </location>
</feature>
<feature type="region of interest" description="Disordered" evidence="1">
    <location>
        <begin position="1093"/>
        <end position="1131"/>
    </location>
</feature>
<dbReference type="SUPFAM" id="SSF55277">
    <property type="entry name" value="GYF domain"/>
    <property type="match status" value="1"/>
</dbReference>
<accession>A0A2H3J394</accession>
<protein>
    <recommendedName>
        <fullName evidence="2">GYF domain-containing protein</fullName>
    </recommendedName>
</protein>
<feature type="compositionally biased region" description="Basic and acidic residues" evidence="1">
    <location>
        <begin position="923"/>
        <end position="944"/>
    </location>
</feature>
<reference evidence="3 4" key="1">
    <citation type="journal article" date="2012" name="Science">
        <title>The Paleozoic origin of enzymatic lignin decomposition reconstructed from 31 fungal genomes.</title>
        <authorList>
            <person name="Floudas D."/>
            <person name="Binder M."/>
            <person name="Riley R."/>
            <person name="Barry K."/>
            <person name="Blanchette R.A."/>
            <person name="Henrissat B."/>
            <person name="Martinez A.T."/>
            <person name="Otillar R."/>
            <person name="Spatafora J.W."/>
            <person name="Yadav J.S."/>
            <person name="Aerts A."/>
            <person name="Benoit I."/>
            <person name="Boyd A."/>
            <person name="Carlson A."/>
            <person name="Copeland A."/>
            <person name="Coutinho P.M."/>
            <person name="de Vries R.P."/>
            <person name="Ferreira P."/>
            <person name="Findley K."/>
            <person name="Foster B."/>
            <person name="Gaskell J."/>
            <person name="Glotzer D."/>
            <person name="Gorecki P."/>
            <person name="Heitman J."/>
            <person name="Hesse C."/>
            <person name="Hori C."/>
            <person name="Igarashi K."/>
            <person name="Jurgens J.A."/>
            <person name="Kallen N."/>
            <person name="Kersten P."/>
            <person name="Kohler A."/>
            <person name="Kuees U."/>
            <person name="Kumar T.K.A."/>
            <person name="Kuo A."/>
            <person name="LaButti K."/>
            <person name="Larrondo L.F."/>
            <person name="Lindquist E."/>
            <person name="Ling A."/>
            <person name="Lombard V."/>
            <person name="Lucas S."/>
            <person name="Lundell T."/>
            <person name="Martin R."/>
            <person name="McLaughlin D.J."/>
            <person name="Morgenstern I."/>
            <person name="Morin E."/>
            <person name="Murat C."/>
            <person name="Nagy L.G."/>
            <person name="Nolan M."/>
            <person name="Ohm R.A."/>
            <person name="Patyshakuliyeva A."/>
            <person name="Rokas A."/>
            <person name="Ruiz-Duenas F.J."/>
            <person name="Sabat G."/>
            <person name="Salamov A."/>
            <person name="Samejima M."/>
            <person name="Schmutz J."/>
            <person name="Slot J.C."/>
            <person name="St John F."/>
            <person name="Stenlid J."/>
            <person name="Sun H."/>
            <person name="Sun S."/>
            <person name="Syed K."/>
            <person name="Tsang A."/>
            <person name="Wiebenga A."/>
            <person name="Young D."/>
            <person name="Pisabarro A."/>
            <person name="Eastwood D.C."/>
            <person name="Martin F."/>
            <person name="Cullen D."/>
            <person name="Grigoriev I.V."/>
            <person name="Hibbett D.S."/>
        </authorList>
    </citation>
    <scope>NUCLEOTIDE SEQUENCE [LARGE SCALE GENOMIC DNA]</scope>
    <source>
        <strain evidence="3 4">MD-104</strain>
    </source>
</reference>
<feature type="compositionally biased region" description="Polar residues" evidence="1">
    <location>
        <begin position="126"/>
        <end position="136"/>
    </location>
</feature>